<dbReference type="InterPro" id="IPR011712">
    <property type="entry name" value="Sig_transdc_His_kin_sub3_dim/P"/>
</dbReference>
<feature type="transmembrane region" description="Helical" evidence="11">
    <location>
        <begin position="154"/>
        <end position="176"/>
    </location>
</feature>
<sequence length="395" mass="42262">MDSAAPPEAAPPRPRTSRPPRPALWSRVPWLDTTWQGRRSLFLLDLAVTAAITGGAALEVVARGGPSSVVTLLLAAPALLLRRRWPLLTVATGLLLSVVMGVLGVFLTAPRTVLVIGLHTTAARHGFTWRTWLAAVPAYLALLVPAFLSDRLDWPSYLITNAVFTLLPLLTGVWVHQRAKVLDLLRERAETAERERDLLAERAVTAERRRIAREMHDVVAHRVSVIALQAGALTVIADGETAEVAEVIRKSGSAALAELRDVLRVLREDESEVVAPGLPGIESLVADAPGRVELARPDPLPEVEPAVGRAAYRVVQEALTNAGKHAPGAPVQVLLEVGERLVVQVRNGVPERPGGAVPGSGYGLLGMRERVTRAGGTVSARPEGGGYVVRAEFPC</sequence>
<proteinExistence type="predicted"/>
<keyword evidence="4" id="KW-0808">Transferase</keyword>
<reference evidence="14" key="1">
    <citation type="submission" date="2017-09" db="EMBL/GenBank/DDBJ databases">
        <title>Complete Genome Sequence of ansamitocin-producing Bacterium Actinosynnema pretiosum X47.</title>
        <authorList>
            <person name="Cao G."/>
            <person name="Zong G."/>
            <person name="Zhong C."/>
            <person name="Fu J."/>
        </authorList>
    </citation>
    <scope>NUCLEOTIDE SEQUENCE [LARGE SCALE GENOMIC DNA]</scope>
    <source>
        <strain evidence="14">X47</strain>
    </source>
</reference>
<keyword evidence="11" id="KW-0812">Transmembrane</keyword>
<evidence type="ECO:0000256" key="1">
    <source>
        <dbReference type="ARBA" id="ARBA00000085"/>
    </source>
</evidence>
<dbReference type="PANTHER" id="PTHR24421">
    <property type="entry name" value="NITRATE/NITRITE SENSOR PROTEIN NARX-RELATED"/>
    <property type="match status" value="1"/>
</dbReference>
<keyword evidence="9" id="KW-0175">Coiled coil</keyword>
<evidence type="ECO:0000256" key="8">
    <source>
        <dbReference type="ARBA" id="ARBA00023012"/>
    </source>
</evidence>
<keyword evidence="15" id="KW-1185">Reference proteome</keyword>
<evidence type="ECO:0000256" key="3">
    <source>
        <dbReference type="ARBA" id="ARBA00022553"/>
    </source>
</evidence>
<dbReference type="RefSeq" id="WP_096492529.1">
    <property type="nucleotide sequence ID" value="NZ_CP023445.1"/>
</dbReference>
<evidence type="ECO:0000256" key="11">
    <source>
        <dbReference type="SAM" id="Phobius"/>
    </source>
</evidence>
<evidence type="ECO:0000256" key="5">
    <source>
        <dbReference type="ARBA" id="ARBA00022741"/>
    </source>
</evidence>
<dbReference type="Gene3D" id="1.20.5.1930">
    <property type="match status" value="1"/>
</dbReference>
<dbReference type="Pfam" id="PF07730">
    <property type="entry name" value="HisKA_3"/>
    <property type="match status" value="1"/>
</dbReference>
<feature type="domain" description="Histidine kinase/HSP90-like ATPase" evidence="12">
    <location>
        <begin position="309"/>
        <end position="394"/>
    </location>
</feature>
<dbReference type="InterPro" id="IPR050482">
    <property type="entry name" value="Sensor_HK_TwoCompSys"/>
</dbReference>
<evidence type="ECO:0000256" key="6">
    <source>
        <dbReference type="ARBA" id="ARBA00022777"/>
    </source>
</evidence>
<dbReference type="Proteomes" id="UP000218505">
    <property type="component" value="Chromosome"/>
</dbReference>
<keyword evidence="11" id="KW-0472">Membrane</keyword>
<dbReference type="InterPro" id="IPR036890">
    <property type="entry name" value="HATPase_C_sf"/>
</dbReference>
<dbReference type="SUPFAM" id="SSF55874">
    <property type="entry name" value="ATPase domain of HSP90 chaperone/DNA topoisomerase II/histidine kinase"/>
    <property type="match status" value="1"/>
</dbReference>
<evidence type="ECO:0000313" key="15">
    <source>
        <dbReference type="Proteomes" id="UP000218505"/>
    </source>
</evidence>
<feature type="coiled-coil region" evidence="9">
    <location>
        <begin position="182"/>
        <end position="209"/>
    </location>
</feature>
<dbReference type="AlphaFoldDB" id="A0A290Z3H9"/>
<evidence type="ECO:0000259" key="13">
    <source>
        <dbReference type="Pfam" id="PF07730"/>
    </source>
</evidence>
<evidence type="ECO:0000256" key="7">
    <source>
        <dbReference type="ARBA" id="ARBA00022840"/>
    </source>
</evidence>
<dbReference type="GO" id="GO:0005524">
    <property type="term" value="F:ATP binding"/>
    <property type="evidence" value="ECO:0007669"/>
    <property type="project" value="UniProtKB-KW"/>
</dbReference>
<keyword evidence="5" id="KW-0547">Nucleotide-binding</keyword>
<dbReference type="InterPro" id="IPR003594">
    <property type="entry name" value="HATPase_dom"/>
</dbReference>
<evidence type="ECO:0000256" key="4">
    <source>
        <dbReference type="ARBA" id="ARBA00022679"/>
    </source>
</evidence>
<dbReference type="KEGG" id="apre:CNX65_10035"/>
<evidence type="ECO:0000259" key="12">
    <source>
        <dbReference type="Pfam" id="PF02518"/>
    </source>
</evidence>
<dbReference type="EC" id="2.7.13.3" evidence="2"/>
<feature type="transmembrane region" description="Helical" evidence="11">
    <location>
        <begin position="41"/>
        <end position="65"/>
    </location>
</feature>
<dbReference type="CDD" id="cd16917">
    <property type="entry name" value="HATPase_UhpB-NarQ-NarX-like"/>
    <property type="match status" value="1"/>
</dbReference>
<feature type="domain" description="Signal transduction histidine kinase subgroup 3 dimerisation and phosphoacceptor" evidence="13">
    <location>
        <begin position="207"/>
        <end position="270"/>
    </location>
</feature>
<evidence type="ECO:0000256" key="2">
    <source>
        <dbReference type="ARBA" id="ARBA00012438"/>
    </source>
</evidence>
<evidence type="ECO:0000256" key="10">
    <source>
        <dbReference type="SAM" id="MobiDB-lite"/>
    </source>
</evidence>
<feature type="transmembrane region" description="Helical" evidence="11">
    <location>
        <begin position="85"/>
        <end position="107"/>
    </location>
</feature>
<dbReference type="Gene3D" id="3.30.565.10">
    <property type="entry name" value="Histidine kinase-like ATPase, C-terminal domain"/>
    <property type="match status" value="1"/>
</dbReference>
<name>A0A290Z3H9_9PSEU</name>
<comment type="catalytic activity">
    <reaction evidence="1">
        <text>ATP + protein L-histidine = ADP + protein N-phospho-L-histidine.</text>
        <dbReference type="EC" id="2.7.13.3"/>
    </reaction>
</comment>
<dbReference type="GO" id="GO:0046983">
    <property type="term" value="F:protein dimerization activity"/>
    <property type="evidence" value="ECO:0007669"/>
    <property type="project" value="InterPro"/>
</dbReference>
<gene>
    <name evidence="14" type="ORF">CNX65_10035</name>
</gene>
<keyword evidence="6 14" id="KW-0418">Kinase</keyword>
<feature type="transmembrane region" description="Helical" evidence="11">
    <location>
        <begin position="127"/>
        <end position="148"/>
    </location>
</feature>
<keyword evidence="7" id="KW-0067">ATP-binding</keyword>
<accession>A0A290Z3H9</accession>
<feature type="compositionally biased region" description="Pro residues" evidence="10">
    <location>
        <begin position="8"/>
        <end position="21"/>
    </location>
</feature>
<dbReference type="GO" id="GO:0016020">
    <property type="term" value="C:membrane"/>
    <property type="evidence" value="ECO:0007669"/>
    <property type="project" value="InterPro"/>
</dbReference>
<dbReference type="PANTHER" id="PTHR24421:SF10">
    <property type="entry name" value="NITRATE_NITRITE SENSOR PROTEIN NARQ"/>
    <property type="match status" value="1"/>
</dbReference>
<dbReference type="GO" id="GO:0000155">
    <property type="term" value="F:phosphorelay sensor kinase activity"/>
    <property type="evidence" value="ECO:0007669"/>
    <property type="project" value="InterPro"/>
</dbReference>
<evidence type="ECO:0000313" key="14">
    <source>
        <dbReference type="EMBL" id="ATE53590.1"/>
    </source>
</evidence>
<evidence type="ECO:0000256" key="9">
    <source>
        <dbReference type="SAM" id="Coils"/>
    </source>
</evidence>
<protein>
    <recommendedName>
        <fullName evidence="2">histidine kinase</fullName>
        <ecNumber evidence="2">2.7.13.3</ecNumber>
    </recommendedName>
</protein>
<dbReference type="EMBL" id="CP023445">
    <property type="protein sequence ID" value="ATE53590.1"/>
    <property type="molecule type" value="Genomic_DNA"/>
</dbReference>
<organism evidence="14 15">
    <name type="scientific">Actinosynnema pretiosum</name>
    <dbReference type="NCBI Taxonomy" id="42197"/>
    <lineage>
        <taxon>Bacteria</taxon>
        <taxon>Bacillati</taxon>
        <taxon>Actinomycetota</taxon>
        <taxon>Actinomycetes</taxon>
        <taxon>Pseudonocardiales</taxon>
        <taxon>Pseudonocardiaceae</taxon>
        <taxon>Actinosynnema</taxon>
    </lineage>
</organism>
<keyword evidence="8" id="KW-0902">Two-component regulatory system</keyword>
<keyword evidence="3" id="KW-0597">Phosphoprotein</keyword>
<dbReference type="Pfam" id="PF02518">
    <property type="entry name" value="HATPase_c"/>
    <property type="match status" value="1"/>
</dbReference>
<keyword evidence="11" id="KW-1133">Transmembrane helix</keyword>
<feature type="region of interest" description="Disordered" evidence="10">
    <location>
        <begin position="1"/>
        <end position="21"/>
    </location>
</feature>